<proteinExistence type="inferred from homology"/>
<dbReference type="PANTHER" id="PTHR18964">
    <property type="entry name" value="ROK (REPRESSOR, ORF, KINASE) FAMILY"/>
    <property type="match status" value="1"/>
</dbReference>
<dbReference type="AlphaFoldDB" id="A0A926HWB1"/>
<evidence type="ECO:0000313" key="2">
    <source>
        <dbReference type="EMBL" id="MBC8538834.1"/>
    </source>
</evidence>
<dbReference type="RefSeq" id="WP_249280508.1">
    <property type="nucleotide sequence ID" value="NZ_JACRSS010000003.1"/>
</dbReference>
<dbReference type="Gene3D" id="3.30.420.40">
    <property type="match status" value="2"/>
</dbReference>
<comment type="caution">
    <text evidence="2">The sequence shown here is derived from an EMBL/GenBank/DDBJ whole genome shotgun (WGS) entry which is preliminary data.</text>
</comment>
<accession>A0A926HWB1</accession>
<comment type="similarity">
    <text evidence="1">Belongs to the ROK (NagC/XylR) family.</text>
</comment>
<name>A0A926HWB1_9FIRM</name>
<gene>
    <name evidence="2" type="ORF">H8693_07790</name>
</gene>
<dbReference type="SUPFAM" id="SSF53067">
    <property type="entry name" value="Actin-like ATPase domain"/>
    <property type="match status" value="1"/>
</dbReference>
<dbReference type="Pfam" id="PF00480">
    <property type="entry name" value="ROK"/>
    <property type="match status" value="1"/>
</dbReference>
<reference evidence="2" key="1">
    <citation type="submission" date="2020-08" db="EMBL/GenBank/DDBJ databases">
        <title>Genome public.</title>
        <authorList>
            <person name="Liu C."/>
            <person name="Sun Q."/>
        </authorList>
    </citation>
    <scope>NUCLEOTIDE SEQUENCE</scope>
    <source>
        <strain evidence="2">NSJ-63</strain>
    </source>
</reference>
<protein>
    <submittedName>
        <fullName evidence="2">ROK family protein</fullName>
    </submittedName>
</protein>
<dbReference type="EMBL" id="JACRSS010000003">
    <property type="protein sequence ID" value="MBC8538834.1"/>
    <property type="molecule type" value="Genomic_DNA"/>
</dbReference>
<dbReference type="Proteomes" id="UP000617951">
    <property type="component" value="Unassembled WGS sequence"/>
</dbReference>
<organism evidence="2 3">
    <name type="scientific">Guopingia tenuis</name>
    <dbReference type="NCBI Taxonomy" id="2763656"/>
    <lineage>
        <taxon>Bacteria</taxon>
        <taxon>Bacillati</taxon>
        <taxon>Bacillota</taxon>
        <taxon>Clostridia</taxon>
        <taxon>Christensenellales</taxon>
        <taxon>Christensenellaceae</taxon>
        <taxon>Guopingia</taxon>
    </lineage>
</organism>
<evidence type="ECO:0000313" key="3">
    <source>
        <dbReference type="Proteomes" id="UP000617951"/>
    </source>
</evidence>
<evidence type="ECO:0000256" key="1">
    <source>
        <dbReference type="ARBA" id="ARBA00006479"/>
    </source>
</evidence>
<dbReference type="PANTHER" id="PTHR18964:SF149">
    <property type="entry name" value="BIFUNCTIONAL UDP-N-ACETYLGLUCOSAMINE 2-EPIMERASE_N-ACETYLMANNOSAMINE KINASE"/>
    <property type="match status" value="1"/>
</dbReference>
<keyword evidence="3" id="KW-1185">Reference proteome</keyword>
<dbReference type="InterPro" id="IPR000600">
    <property type="entry name" value="ROK"/>
</dbReference>
<dbReference type="InterPro" id="IPR043129">
    <property type="entry name" value="ATPase_NBD"/>
</dbReference>
<sequence length="320" mass="33994">MQPITIGIDIGGTKTALGLFSGPGMPRLRAAAPSPQNAEPEALVRLLVREIRGLLQRGGIREEQLTGIGVGAPAWVDYEAGRVIYAPNLACLKDYSLRDALTDHFPVPVYVDNDANLAALAEYKLGAGRGFSHMVYSTASTGIGGGLILNGALYRGAYGCAGEIGHMLATPGKGELCGCGKRGCFESWAGGAHIFQHVARRLRKGETTCMTDLAGRVEDITGNTLREAFFAGDKMAQEILQDMANSIGILYYNLYQALNVSCFVMGGGLLTGFGDALLGRVRECFSALHSASPLPLPVEIRPAELTQDFGIIGANLLLYQ</sequence>